<evidence type="ECO:0000256" key="5">
    <source>
        <dbReference type="ARBA" id="ARBA00022824"/>
    </source>
</evidence>
<dbReference type="GO" id="GO:0097363">
    <property type="term" value="F:protein O-acetylglucosaminyltransferase activity"/>
    <property type="evidence" value="ECO:0007669"/>
    <property type="project" value="UniProtKB-EC"/>
</dbReference>
<dbReference type="GO" id="GO:0005788">
    <property type="term" value="C:endoplasmic reticulum lumen"/>
    <property type="evidence" value="ECO:0007669"/>
    <property type="project" value="TreeGrafter"/>
</dbReference>
<sequence length="75" mass="8623">MEVLKDIPGIIERRVDYNSSITFLQQLEITHNSDLFIGIHGSGLTHLLFLPDWAVVFELYNCGDVNCYLDLARLR</sequence>
<gene>
    <name evidence="12" type="ORF">X798_06475</name>
</gene>
<comment type="catalytic activity">
    <reaction evidence="9">
        <text>L-seryl-[protein] + UDP-N-acetyl-alpha-D-glucosamine = 3-O-(N-acetyl-beta-D-glucosaminyl)-L-seryl-[protein] + UDP + H(+)</text>
        <dbReference type="Rhea" id="RHEA:48904"/>
        <dbReference type="Rhea" id="RHEA-COMP:9863"/>
        <dbReference type="Rhea" id="RHEA-COMP:12251"/>
        <dbReference type="ChEBI" id="CHEBI:15378"/>
        <dbReference type="ChEBI" id="CHEBI:29999"/>
        <dbReference type="ChEBI" id="CHEBI:57705"/>
        <dbReference type="ChEBI" id="CHEBI:58223"/>
        <dbReference type="ChEBI" id="CHEBI:90838"/>
        <dbReference type="EC" id="2.4.1.255"/>
    </reaction>
</comment>
<evidence type="ECO:0000256" key="10">
    <source>
        <dbReference type="ARBA" id="ARBA00049432"/>
    </source>
</evidence>
<evidence type="ECO:0000313" key="12">
    <source>
        <dbReference type="EMBL" id="OZC06542.1"/>
    </source>
</evidence>
<dbReference type="OrthoDB" id="529273at2759"/>
<dbReference type="InterPro" id="IPR007657">
    <property type="entry name" value="Glycosyltransferase_61"/>
</dbReference>
<evidence type="ECO:0000256" key="3">
    <source>
        <dbReference type="ARBA" id="ARBA00022679"/>
    </source>
</evidence>
<keyword evidence="4" id="KW-0732">Signal</keyword>
<evidence type="ECO:0000256" key="8">
    <source>
        <dbReference type="ARBA" id="ARBA00042574"/>
    </source>
</evidence>
<evidence type="ECO:0000259" key="11">
    <source>
        <dbReference type="Pfam" id="PF04577"/>
    </source>
</evidence>
<dbReference type="EC" id="2.4.1.255" evidence="1"/>
<dbReference type="InterPro" id="IPR049625">
    <property type="entry name" value="Glyco_transf_61_cat"/>
</dbReference>
<accession>A0A238BMR7</accession>
<keyword evidence="13" id="KW-1185">Reference proteome</keyword>
<dbReference type="EMBL" id="KZ270092">
    <property type="protein sequence ID" value="OZC06542.1"/>
    <property type="molecule type" value="Genomic_DNA"/>
</dbReference>
<evidence type="ECO:0000256" key="2">
    <source>
        <dbReference type="ARBA" id="ARBA00022676"/>
    </source>
</evidence>
<keyword evidence="6" id="KW-0325">Glycoprotein</keyword>
<evidence type="ECO:0000256" key="1">
    <source>
        <dbReference type="ARBA" id="ARBA00011970"/>
    </source>
</evidence>
<dbReference type="Pfam" id="PF04577">
    <property type="entry name" value="Glyco_transf_61"/>
    <property type="match status" value="1"/>
</dbReference>
<protein>
    <recommendedName>
        <fullName evidence="7">EGF domain-specific O-linked N-acetylglucosamine transferase</fullName>
        <ecNumber evidence="1">2.4.1.255</ecNumber>
    </recommendedName>
    <alternativeName>
        <fullName evidence="8">Extracellular O-linked N-acetylglucosamine transferase</fullName>
    </alternativeName>
</protein>
<feature type="non-terminal residue" evidence="12">
    <location>
        <position position="75"/>
    </location>
</feature>
<evidence type="ECO:0000256" key="4">
    <source>
        <dbReference type="ARBA" id="ARBA00022729"/>
    </source>
</evidence>
<keyword evidence="3" id="KW-0808">Transferase</keyword>
<organism evidence="12 13">
    <name type="scientific">Onchocerca flexuosa</name>
    <dbReference type="NCBI Taxonomy" id="387005"/>
    <lineage>
        <taxon>Eukaryota</taxon>
        <taxon>Metazoa</taxon>
        <taxon>Ecdysozoa</taxon>
        <taxon>Nematoda</taxon>
        <taxon>Chromadorea</taxon>
        <taxon>Rhabditida</taxon>
        <taxon>Spirurina</taxon>
        <taxon>Spiruromorpha</taxon>
        <taxon>Filarioidea</taxon>
        <taxon>Onchocercidae</taxon>
        <taxon>Onchocerca</taxon>
    </lineage>
</organism>
<comment type="catalytic activity">
    <reaction evidence="10">
        <text>L-threonyl-[protein] + UDP-N-acetyl-alpha-D-glucosamine = 3-O-(N-acetyl-beta-D-glucosaminyl)-L-threonyl-[protein] + UDP + H(+)</text>
        <dbReference type="Rhea" id="RHEA:48908"/>
        <dbReference type="Rhea" id="RHEA-COMP:11060"/>
        <dbReference type="Rhea" id="RHEA-COMP:12252"/>
        <dbReference type="ChEBI" id="CHEBI:15378"/>
        <dbReference type="ChEBI" id="CHEBI:30013"/>
        <dbReference type="ChEBI" id="CHEBI:57705"/>
        <dbReference type="ChEBI" id="CHEBI:58223"/>
        <dbReference type="ChEBI" id="CHEBI:90840"/>
        <dbReference type="EC" id="2.4.1.255"/>
    </reaction>
</comment>
<evidence type="ECO:0000256" key="6">
    <source>
        <dbReference type="ARBA" id="ARBA00023180"/>
    </source>
</evidence>
<name>A0A238BMR7_9BILA</name>
<dbReference type="Proteomes" id="UP000242913">
    <property type="component" value="Unassembled WGS sequence"/>
</dbReference>
<dbReference type="AlphaFoldDB" id="A0A238BMR7"/>
<feature type="domain" description="Glycosyltransferase 61 catalytic" evidence="11">
    <location>
        <begin position="13"/>
        <end position="56"/>
    </location>
</feature>
<dbReference type="PANTHER" id="PTHR20961">
    <property type="entry name" value="GLYCOSYLTRANSFERASE"/>
    <property type="match status" value="1"/>
</dbReference>
<dbReference type="PANTHER" id="PTHR20961:SF148">
    <property type="entry name" value="EGF DOMAIN-SPECIFIC O-LINKED N-ACETYLGLUCOSAMINE TRANSFERASE"/>
    <property type="match status" value="1"/>
</dbReference>
<evidence type="ECO:0000256" key="9">
    <source>
        <dbReference type="ARBA" id="ARBA00048317"/>
    </source>
</evidence>
<reference evidence="12 13" key="1">
    <citation type="submission" date="2015-12" db="EMBL/GenBank/DDBJ databases">
        <title>Draft genome of the nematode, Onchocerca flexuosa.</title>
        <authorList>
            <person name="Mitreva M."/>
        </authorList>
    </citation>
    <scope>NUCLEOTIDE SEQUENCE [LARGE SCALE GENOMIC DNA]</scope>
    <source>
        <strain evidence="12">Red Deer</strain>
    </source>
</reference>
<evidence type="ECO:0000256" key="7">
    <source>
        <dbReference type="ARBA" id="ARBA00040944"/>
    </source>
</evidence>
<evidence type="ECO:0000313" key="13">
    <source>
        <dbReference type="Proteomes" id="UP000242913"/>
    </source>
</evidence>
<keyword evidence="2" id="KW-0328">Glycosyltransferase</keyword>
<keyword evidence="5" id="KW-0256">Endoplasmic reticulum</keyword>
<proteinExistence type="predicted"/>